<keyword evidence="3" id="KW-1185">Reference proteome</keyword>
<feature type="compositionally biased region" description="Acidic residues" evidence="1">
    <location>
        <begin position="408"/>
        <end position="437"/>
    </location>
</feature>
<comment type="caution">
    <text evidence="2">The sequence shown here is derived from an EMBL/GenBank/DDBJ whole genome shotgun (WGS) entry which is preliminary data.</text>
</comment>
<evidence type="ECO:0008006" key="4">
    <source>
        <dbReference type="Google" id="ProtNLM"/>
    </source>
</evidence>
<reference evidence="2 3" key="1">
    <citation type="submission" date="2024-05" db="EMBL/GenBank/DDBJ databases">
        <title>A draft genome resource for the thread blight pathogen Marasmius tenuissimus strain MS-2.</title>
        <authorList>
            <person name="Yulfo-Soto G.E."/>
            <person name="Baruah I.K."/>
            <person name="Amoako-Attah I."/>
            <person name="Bukari Y."/>
            <person name="Meinhardt L.W."/>
            <person name="Bailey B.A."/>
            <person name="Cohen S.P."/>
        </authorList>
    </citation>
    <scope>NUCLEOTIDE SEQUENCE [LARGE SCALE GENOMIC DNA]</scope>
    <source>
        <strain evidence="2 3">MS-2</strain>
    </source>
</reference>
<dbReference type="Proteomes" id="UP001437256">
    <property type="component" value="Unassembled WGS sequence"/>
</dbReference>
<dbReference type="SUPFAM" id="SSF81383">
    <property type="entry name" value="F-box domain"/>
    <property type="match status" value="1"/>
</dbReference>
<protein>
    <recommendedName>
        <fullName evidence="4">F-box domain-containing protein</fullName>
    </recommendedName>
</protein>
<evidence type="ECO:0000313" key="3">
    <source>
        <dbReference type="Proteomes" id="UP001437256"/>
    </source>
</evidence>
<organism evidence="2 3">
    <name type="scientific">Marasmius tenuissimus</name>
    <dbReference type="NCBI Taxonomy" id="585030"/>
    <lineage>
        <taxon>Eukaryota</taxon>
        <taxon>Fungi</taxon>
        <taxon>Dikarya</taxon>
        <taxon>Basidiomycota</taxon>
        <taxon>Agaricomycotina</taxon>
        <taxon>Agaricomycetes</taxon>
        <taxon>Agaricomycetidae</taxon>
        <taxon>Agaricales</taxon>
        <taxon>Marasmiineae</taxon>
        <taxon>Marasmiaceae</taxon>
        <taxon>Marasmius</taxon>
    </lineage>
</organism>
<feature type="region of interest" description="Disordered" evidence="1">
    <location>
        <begin position="405"/>
        <end position="437"/>
    </location>
</feature>
<dbReference type="EMBL" id="JBBXMP010000369">
    <property type="protein sequence ID" value="KAL0058087.1"/>
    <property type="molecule type" value="Genomic_DNA"/>
</dbReference>
<proteinExistence type="predicted"/>
<feature type="region of interest" description="Disordered" evidence="1">
    <location>
        <begin position="371"/>
        <end position="392"/>
    </location>
</feature>
<dbReference type="InterPro" id="IPR036047">
    <property type="entry name" value="F-box-like_dom_sf"/>
</dbReference>
<evidence type="ECO:0000313" key="2">
    <source>
        <dbReference type="EMBL" id="KAL0058087.1"/>
    </source>
</evidence>
<evidence type="ECO:0000256" key="1">
    <source>
        <dbReference type="SAM" id="MobiDB-lite"/>
    </source>
</evidence>
<accession>A0ABR2ZA35</accession>
<gene>
    <name evidence="2" type="ORF">AAF712_015247</name>
</gene>
<dbReference type="SUPFAM" id="SSF52047">
    <property type="entry name" value="RNI-like"/>
    <property type="match status" value="1"/>
</dbReference>
<dbReference type="Gene3D" id="1.20.1280.50">
    <property type="match status" value="1"/>
</dbReference>
<sequence>MTLTDDGKNFDSSQVAVSRHFDWRAYEIDFDGSSITRLPLEILAEIFGAMEPTTTYSAIRKRGRIIRTNVKDGVCKTWREVWLSQPRLWSRIELEVGGKKCGRKWSDIVAQHLERHVKRTNRVALNIKVSLLAEAEELELATCPPVLRQVLDHVSRWETLRIDLGGNTELVNPHLFSIVQHLGDMTSLRFLEVEGLGNRARPWMTIMKTLVDNLPTEAGRERLDDLTGVCLLSAEHHRDTFLNDMTIGSPFSSNVTYVHAHVAPRVARKILGYCPAMVRAEFELTTPREKVAVPENDQTLVHQRLLHLTVKTKTYMQWRIAGFFPHATFAGMLDQTDFPSLLSLTLAMDSELPDSDEEESEVAGVIDEAQEEVEEAHERELADCSEDSVDNEGAQKDWANVHANEQANDQEDQADQEDEEDEEEYDSQDDEEYDSQDDVSYGKFFLKCSDAGETNEAYFPDTIKRFLQQKPSLRSLVLENIPLHSCTLTDALTHCTNLADLTIIEVEVTEQDSEAFPAPLPTKRFLEWLQDNVVHLPLLRHLDLGFARLPILGGVSIERVLKVRSGDCEERGRGLKWAGLRCGRKGGQAVHGEFDREQLDELRNAGLAISVWYYGCKDLLG</sequence>
<name>A0ABR2ZA35_9AGAR</name>